<evidence type="ECO:0000313" key="3">
    <source>
        <dbReference type="Proteomes" id="UP000248616"/>
    </source>
</evidence>
<sequence length="129" mass="14185">MKPSISDIIEVNQILSLWGHLVDKRAWDRFGEVFTEDAHFDSSVFGFAPVTGIEAIRHMASQDGHAKAHHTTNVYVQEGPNDEIDAMSKGLGLLLDGSVASVTYTDRLQRTPDGWRLASRVLALQPASP</sequence>
<dbReference type="SUPFAM" id="SSF54427">
    <property type="entry name" value="NTF2-like"/>
    <property type="match status" value="1"/>
</dbReference>
<dbReference type="OrthoDB" id="581683at2"/>
<accession>A0A2W7BYE9</accession>
<dbReference type="AlphaFoldDB" id="A0A2W7BYE9"/>
<dbReference type="Proteomes" id="UP000248616">
    <property type="component" value="Unassembled WGS sequence"/>
</dbReference>
<organism evidence="2 3">
    <name type="scientific">Mesorhizobium kowhaii</name>
    <dbReference type="NCBI Taxonomy" id="1300272"/>
    <lineage>
        <taxon>Bacteria</taxon>
        <taxon>Pseudomonadati</taxon>
        <taxon>Pseudomonadota</taxon>
        <taxon>Alphaproteobacteria</taxon>
        <taxon>Hyphomicrobiales</taxon>
        <taxon>Phyllobacteriaceae</taxon>
        <taxon>Mesorhizobium</taxon>
    </lineage>
</organism>
<evidence type="ECO:0000259" key="1">
    <source>
        <dbReference type="Pfam" id="PF13577"/>
    </source>
</evidence>
<feature type="domain" description="SnoaL-like" evidence="1">
    <location>
        <begin position="4"/>
        <end position="120"/>
    </location>
</feature>
<comment type="caution">
    <text evidence="2">The sequence shown here is derived from an EMBL/GenBank/DDBJ whole genome shotgun (WGS) entry which is preliminary data.</text>
</comment>
<dbReference type="Gene3D" id="3.10.450.50">
    <property type="match status" value="1"/>
</dbReference>
<gene>
    <name evidence="2" type="ORF">B5V02_24580</name>
</gene>
<dbReference type="InterPro" id="IPR032710">
    <property type="entry name" value="NTF2-like_dom_sf"/>
</dbReference>
<dbReference type="EMBL" id="MZXV01000055">
    <property type="protein sequence ID" value="PZV35812.1"/>
    <property type="molecule type" value="Genomic_DNA"/>
</dbReference>
<proteinExistence type="predicted"/>
<dbReference type="CDD" id="cd00531">
    <property type="entry name" value="NTF2_like"/>
    <property type="match status" value="1"/>
</dbReference>
<name>A0A2W7BYE9_9HYPH</name>
<protein>
    <recommendedName>
        <fullName evidence="1">SnoaL-like domain-containing protein</fullName>
    </recommendedName>
</protein>
<evidence type="ECO:0000313" key="2">
    <source>
        <dbReference type="EMBL" id="PZV35812.1"/>
    </source>
</evidence>
<reference evidence="3" key="1">
    <citation type="submission" date="2017-03" db="EMBL/GenBank/DDBJ databases">
        <authorList>
            <person name="Safronova V.I."/>
            <person name="Sazanova A.L."/>
            <person name="Chirak E.R."/>
        </authorList>
    </citation>
    <scope>NUCLEOTIDE SEQUENCE [LARGE SCALE GENOMIC DNA]</scope>
    <source>
        <strain evidence="3">Ach-343</strain>
    </source>
</reference>
<keyword evidence="3" id="KW-1185">Reference proteome</keyword>
<dbReference type="InterPro" id="IPR037401">
    <property type="entry name" value="SnoaL-like"/>
</dbReference>
<dbReference type="Pfam" id="PF13577">
    <property type="entry name" value="SnoaL_4"/>
    <property type="match status" value="1"/>
</dbReference>
<dbReference type="RefSeq" id="WP_111546714.1">
    <property type="nucleotide sequence ID" value="NZ_JBHLYT010000053.1"/>
</dbReference>